<dbReference type="EMBL" id="GBXM01057200">
    <property type="protein sequence ID" value="JAH51377.1"/>
    <property type="molecule type" value="Transcribed_RNA"/>
</dbReference>
<protein>
    <submittedName>
        <fullName evidence="1">Uncharacterized protein</fullName>
    </submittedName>
</protein>
<dbReference type="AlphaFoldDB" id="A0A0E9TD78"/>
<sequence length="60" mass="6640">MLIILLGITENNVNAFTRFYFPILTVLKLCLTATEVIQTPLFSPVRIISVDSGVRSVDSV</sequence>
<accession>A0A0E9TD78</accession>
<name>A0A0E9TD78_ANGAN</name>
<reference evidence="1" key="1">
    <citation type="submission" date="2014-11" db="EMBL/GenBank/DDBJ databases">
        <authorList>
            <person name="Amaro Gonzalez C."/>
        </authorList>
    </citation>
    <scope>NUCLEOTIDE SEQUENCE</scope>
</reference>
<reference evidence="1" key="2">
    <citation type="journal article" date="2015" name="Fish Shellfish Immunol.">
        <title>Early steps in the European eel (Anguilla anguilla)-Vibrio vulnificus interaction in the gills: Role of the RtxA13 toxin.</title>
        <authorList>
            <person name="Callol A."/>
            <person name="Pajuelo D."/>
            <person name="Ebbesson L."/>
            <person name="Teles M."/>
            <person name="MacKenzie S."/>
            <person name="Amaro C."/>
        </authorList>
    </citation>
    <scope>NUCLEOTIDE SEQUENCE</scope>
</reference>
<evidence type="ECO:0000313" key="1">
    <source>
        <dbReference type="EMBL" id="JAH51377.1"/>
    </source>
</evidence>
<proteinExistence type="predicted"/>
<organism evidence="1">
    <name type="scientific">Anguilla anguilla</name>
    <name type="common">European freshwater eel</name>
    <name type="synonym">Muraena anguilla</name>
    <dbReference type="NCBI Taxonomy" id="7936"/>
    <lineage>
        <taxon>Eukaryota</taxon>
        <taxon>Metazoa</taxon>
        <taxon>Chordata</taxon>
        <taxon>Craniata</taxon>
        <taxon>Vertebrata</taxon>
        <taxon>Euteleostomi</taxon>
        <taxon>Actinopterygii</taxon>
        <taxon>Neopterygii</taxon>
        <taxon>Teleostei</taxon>
        <taxon>Anguilliformes</taxon>
        <taxon>Anguillidae</taxon>
        <taxon>Anguilla</taxon>
    </lineage>
</organism>